<accession>A0ABT0FJM8</accession>
<gene>
    <name evidence="2" type="ORF">MF672_001720</name>
</gene>
<evidence type="ECO:0000256" key="1">
    <source>
        <dbReference type="SAM" id="MobiDB-lite"/>
    </source>
</evidence>
<dbReference type="EMBL" id="JAKRKC020000001">
    <property type="protein sequence ID" value="MCK2212524.1"/>
    <property type="molecule type" value="Genomic_DNA"/>
</dbReference>
<dbReference type="Proteomes" id="UP001317259">
    <property type="component" value="Unassembled WGS sequence"/>
</dbReference>
<protein>
    <submittedName>
        <fullName evidence="2">Uncharacterized protein</fullName>
    </submittedName>
</protein>
<proteinExistence type="predicted"/>
<name>A0ABT0FJM8_9ACTN</name>
<reference evidence="2 3" key="1">
    <citation type="submission" date="2022-04" db="EMBL/GenBank/DDBJ databases">
        <title>Genome draft of Actinomadura sp. ATCC 31491.</title>
        <authorList>
            <person name="Shi X."/>
            <person name="Du Y."/>
        </authorList>
    </citation>
    <scope>NUCLEOTIDE SEQUENCE [LARGE SCALE GENOMIC DNA]</scope>
    <source>
        <strain evidence="2 3">ATCC 31491</strain>
    </source>
</reference>
<keyword evidence="3" id="KW-1185">Reference proteome</keyword>
<feature type="compositionally biased region" description="Low complexity" evidence="1">
    <location>
        <begin position="44"/>
        <end position="67"/>
    </location>
</feature>
<evidence type="ECO:0000313" key="3">
    <source>
        <dbReference type="Proteomes" id="UP001317259"/>
    </source>
</evidence>
<sequence>MRERNSRKTVRANDVDTSGAAPVGCGSSNASRPTRAASRRRPRSSQSSPYAAAAVASSSATNASAPAGRCAGSLAMPRLTSSRTGAGASWKGTGACTCW</sequence>
<feature type="region of interest" description="Disordered" evidence="1">
    <location>
        <begin position="1"/>
        <end position="74"/>
    </location>
</feature>
<organism evidence="2 3">
    <name type="scientific">Actinomadura luzonensis</name>
    <dbReference type="NCBI Taxonomy" id="2805427"/>
    <lineage>
        <taxon>Bacteria</taxon>
        <taxon>Bacillati</taxon>
        <taxon>Actinomycetota</taxon>
        <taxon>Actinomycetes</taxon>
        <taxon>Streptosporangiales</taxon>
        <taxon>Thermomonosporaceae</taxon>
        <taxon>Actinomadura</taxon>
    </lineage>
</organism>
<evidence type="ECO:0000313" key="2">
    <source>
        <dbReference type="EMBL" id="MCK2212524.1"/>
    </source>
</evidence>
<feature type="compositionally biased region" description="Low complexity" evidence="1">
    <location>
        <begin position="27"/>
        <end position="36"/>
    </location>
</feature>
<comment type="caution">
    <text evidence="2">The sequence shown here is derived from an EMBL/GenBank/DDBJ whole genome shotgun (WGS) entry which is preliminary data.</text>
</comment>
<feature type="compositionally biased region" description="Basic and acidic residues" evidence="1">
    <location>
        <begin position="1"/>
        <end position="14"/>
    </location>
</feature>
<dbReference type="RefSeq" id="WP_247815133.1">
    <property type="nucleotide sequence ID" value="NZ_JAKRKC020000001.1"/>
</dbReference>